<dbReference type="PROSITE" id="PS50297">
    <property type="entry name" value="ANK_REP_REGION"/>
    <property type="match status" value="1"/>
</dbReference>
<evidence type="ECO:0000256" key="6">
    <source>
        <dbReference type="ARBA" id="ARBA00022692"/>
    </source>
</evidence>
<dbReference type="Gene3D" id="3.30.40.10">
    <property type="entry name" value="Zinc/RING finger domain, C3HC4 (zinc finger)"/>
    <property type="match status" value="2"/>
</dbReference>
<dbReference type="CDD" id="cd20346">
    <property type="entry name" value="BRcat_RBR_ANKIB1"/>
    <property type="match status" value="1"/>
</dbReference>
<feature type="transmembrane region" description="Helical" evidence="17">
    <location>
        <begin position="1637"/>
        <end position="1655"/>
    </location>
</feature>
<proteinExistence type="inferred from homology"/>
<comment type="catalytic activity">
    <reaction evidence="1">
        <text>[E2 ubiquitin-conjugating enzyme]-S-ubiquitinyl-L-cysteine + [acceptor protein]-L-lysine = [E2 ubiquitin-conjugating enzyme]-L-cysteine + [acceptor protein]-N(6)-ubiquitinyl-L-lysine.</text>
        <dbReference type="EC" id="2.3.2.31"/>
    </reaction>
</comment>
<dbReference type="InterPro" id="IPR040176">
    <property type="entry name" value="RNF121/RNF175"/>
</dbReference>
<dbReference type="GO" id="GO:0005789">
    <property type="term" value="C:endoplasmic reticulum membrane"/>
    <property type="evidence" value="ECO:0007669"/>
    <property type="project" value="TreeGrafter"/>
</dbReference>
<keyword evidence="6 17" id="KW-0812">Transmembrane</keyword>
<dbReference type="STRING" id="6832.A0A553P7V2"/>
<sequence>MGSSSSKFKKYLQHGDEYAAMQVYQSSSDLRKALQPNFSYGDHHNHNTPLHYASRHGMKHLIRTFINDLDGNPNKRNSLRQTSLHCVCDVKQQKSPSALERRAYSVILLLSWRGPFLSTGERERMDVNARDNGGNTALHYAAQSGLGKCVEYLVAHGADLFIENKEGLTACDLAMRENDHRIAQFLESKMVFSGTPESASGESSGARASSFDGEEEVYCGLRAQDLQEAKDQLLVETADMLHIPLFTAEALLRHSEWSRENLLEHWMRDPIQTCQLAGVQTPFSALRHSSLYQFEQISSEYHDQTRQQDYSNKGRPAHASLKSIKGPTNKALHPTPKIHSENSFIVDEELAEEGLLCEICCDLMTPRPVDNDLSCGHRFCTRCWKNYLHNKIQEGNTQNILCPAYECEILVPNQVIECYVSPQMARKFLKFDINAFVETKKDIKWCPFPSCQRAVNLPTTENEVSGIAANVQVSHAVDCGGGHFFCWECGSEAHAPAACHLWKMWLNKCARVNPGELTLTSQDYQDAANCLWLITNSKPCPNCQSPIQKNDGCNHIKCSKCKHDFCWVCLESWKKHSTATGGYFRCNRYTTTPRVDEGVDKQVNRMGEKTKRLRELNRFVHYYTRYKNHENSRHMEEPLLHSARRKRELLESSLERNRKRRGGTEDRQASRGILEDEQDNILSRNTKFYEDGVWELVKARLILAGSYAYGFYLSEDNNNGQPQNQNRVAIFEFMQNELEEMTERLSEMIARPYLRTPRRTIIQTFHLCRRKRQEFLRACYRGLVPPEPNSIEPLRVHHQANLAPSSLSGSHTNYSNHLRSREINSMVGLNIDRKRLVECITDDIYGSGPVWKRDDKQMTVGRHNCSKCRRPSCTTQMCISTSELHHHREKYGTNFMSLRREKPPNITSGTTGSFSLASNNCSTRSGPRVLGNRRHTEYVSSSTVQREGNLDLMMAVELSHMQMNPNERGNGVPMRAMGPRPSKSDDNILSSSLGTNRLDVEQLSLSSSKEELRQINMAIELSLNSDSMPGRNEVWQEQVFVSPRRSEGLERVIKRSSRGKDTQGEQSDDNCSSHKEPKVKVFPSEPRQKSITDSSNETVSSFLKSLTIKEAEIDTYSVSPQKKSRKDSCSRSLIQDHSSSPSLNDQPPLAKRSGEIEDGRFKVGEFQVSSEKEGKSLEGSPHMKRSQSLGDMEDEAKPQSASSKDRNSYTQSKEVAATSDQDQYPGLVYVLSRKESKNLTSKKQSEDNSESIPTNTRVGPAARKSNTAPRNEKPFVETATKPSTEDEPNRQIGEQPTPIVVASTLPPTPSQAQLPSSVNGQQKRIRPRFVRQKSFEIDSDSTDVETSYHDNPILRKSKSAGQELTKEVKETDHFYNIPTKDETSSSSTTKAKKPTKKPGLTIKIENSSFIEDSESELDALAKSPTFHISGVSISRSPASPGMRSPKKGANIGYSDSPITNQLSGCSSPSLVDISNRYRSSSLVVPPPSSLFSMSPASPGSKSLHLCNFSTSPRHHSRASPNTSKFLFPPHPMEPGNANPDPDPGERGPGETSFSSVLHIHDSYLSSDDFHEALFLEKSPKAVKRKRKSKKSVTIGGTSSVDWDSVDWEKLTPEEKWRLEHIKLHEKHRGHESMHAEMVLILFATLVISQIALVKWKQIYPHSYHLATLLGMWIIPLVMSIKNKWWRFILIWFAISTISGIIMKRAAAKPIDGTTPRIVYKWFLLLYKVSYGVGITGYVIMMATFLGLYMFFGVKPHVWMDVGILLMFYAVYYGVMARDFAEICAEKMASNIGYYKPEGIPSRQLEQDVCALCGNKFLVKVDQEGVMENTYRLSCSHEYHEFCIRGWCIVGKKQTCPYCHEKVDLKRMFPNPWEKPHMMYGQLLEWLRWLVCWQPIILVLVQGINWALGLE</sequence>
<organism evidence="20 21">
    <name type="scientific">Tigriopus californicus</name>
    <name type="common">Marine copepod</name>
    <dbReference type="NCBI Taxonomy" id="6832"/>
    <lineage>
        <taxon>Eukaryota</taxon>
        <taxon>Metazoa</taxon>
        <taxon>Ecdysozoa</taxon>
        <taxon>Arthropoda</taxon>
        <taxon>Crustacea</taxon>
        <taxon>Multicrustacea</taxon>
        <taxon>Hexanauplia</taxon>
        <taxon>Copepoda</taxon>
        <taxon>Harpacticoida</taxon>
        <taxon>Harpacticidae</taxon>
        <taxon>Tigriopus</taxon>
    </lineage>
</organism>
<dbReference type="GO" id="GO:0061630">
    <property type="term" value="F:ubiquitin protein ligase activity"/>
    <property type="evidence" value="ECO:0007669"/>
    <property type="project" value="UniProtKB-EC"/>
</dbReference>
<feature type="compositionally biased region" description="Polar residues" evidence="16">
    <location>
        <begin position="1130"/>
        <end position="1145"/>
    </location>
</feature>
<protein>
    <recommendedName>
        <fullName evidence="4">RBR-type E3 ubiquitin transferase</fullName>
        <ecNumber evidence="4">2.3.2.31</ecNumber>
    </recommendedName>
</protein>
<dbReference type="SUPFAM" id="SSF48403">
    <property type="entry name" value="Ankyrin repeat"/>
    <property type="match status" value="1"/>
</dbReference>
<dbReference type="InterPro" id="IPR044066">
    <property type="entry name" value="TRIAD_supradom"/>
</dbReference>
<feature type="compositionally biased region" description="Polar residues" evidence="16">
    <location>
        <begin position="1456"/>
        <end position="1465"/>
    </location>
</feature>
<evidence type="ECO:0000256" key="2">
    <source>
        <dbReference type="ARBA" id="ARBA00004141"/>
    </source>
</evidence>
<dbReference type="GO" id="GO:0036503">
    <property type="term" value="P:ERAD pathway"/>
    <property type="evidence" value="ECO:0007669"/>
    <property type="project" value="TreeGrafter"/>
</dbReference>
<dbReference type="InterPro" id="IPR002867">
    <property type="entry name" value="IBR_dom"/>
</dbReference>
<dbReference type="Pfam" id="PF01485">
    <property type="entry name" value="IBR"/>
    <property type="match status" value="1"/>
</dbReference>
<evidence type="ECO:0000313" key="21">
    <source>
        <dbReference type="Proteomes" id="UP000318571"/>
    </source>
</evidence>
<feature type="region of interest" description="Disordered" evidence="16">
    <location>
        <begin position="1117"/>
        <end position="1400"/>
    </location>
</feature>
<dbReference type="SUPFAM" id="SSF57850">
    <property type="entry name" value="RING/U-box"/>
    <property type="match status" value="4"/>
</dbReference>
<evidence type="ECO:0000256" key="7">
    <source>
        <dbReference type="ARBA" id="ARBA00022723"/>
    </source>
</evidence>
<evidence type="ECO:0000256" key="5">
    <source>
        <dbReference type="ARBA" id="ARBA00022679"/>
    </source>
</evidence>
<dbReference type="FunFam" id="3.30.40.10:FF:000019">
    <property type="entry name" value="RBR-type E3 ubiquitin transferase"/>
    <property type="match status" value="1"/>
</dbReference>
<feature type="transmembrane region" description="Helical" evidence="17">
    <location>
        <begin position="1885"/>
        <end position="1907"/>
    </location>
</feature>
<dbReference type="SMART" id="SM00647">
    <property type="entry name" value="IBR"/>
    <property type="match status" value="2"/>
</dbReference>
<dbReference type="PROSITE" id="PS51873">
    <property type="entry name" value="TRIAD"/>
    <property type="match status" value="1"/>
</dbReference>
<dbReference type="InterPro" id="IPR017907">
    <property type="entry name" value="Znf_RING_CS"/>
</dbReference>
<feature type="compositionally biased region" description="Basic and acidic residues" evidence="16">
    <location>
        <begin position="1364"/>
        <end position="1383"/>
    </location>
</feature>
<feature type="region of interest" description="Disordered" evidence="16">
    <location>
        <begin position="1046"/>
        <end position="1099"/>
    </location>
</feature>
<dbReference type="Pfam" id="PF00023">
    <property type="entry name" value="Ank"/>
    <property type="match status" value="1"/>
</dbReference>
<gene>
    <name evidence="20" type="ORF">TCAL_00977</name>
</gene>
<dbReference type="EMBL" id="VCGU01000007">
    <property type="protein sequence ID" value="TRY73747.1"/>
    <property type="molecule type" value="Genomic_DNA"/>
</dbReference>
<keyword evidence="10" id="KW-0833">Ubl conjugation pathway</keyword>
<feature type="compositionally biased region" description="Polar residues" evidence="16">
    <location>
        <begin position="1310"/>
        <end position="1322"/>
    </location>
</feature>
<dbReference type="GO" id="GO:0000139">
    <property type="term" value="C:Golgi membrane"/>
    <property type="evidence" value="ECO:0007669"/>
    <property type="project" value="TreeGrafter"/>
</dbReference>
<keyword evidence="5" id="KW-0808">Transferase</keyword>
<dbReference type="CDD" id="cd20361">
    <property type="entry name" value="Rcat_RBR_ANKIB1"/>
    <property type="match status" value="1"/>
</dbReference>
<evidence type="ECO:0000256" key="11">
    <source>
        <dbReference type="ARBA" id="ARBA00022833"/>
    </source>
</evidence>
<comment type="subcellular location">
    <subcellularLocation>
        <location evidence="2">Membrane</location>
        <topology evidence="2">Multi-pass membrane protein</topology>
    </subcellularLocation>
</comment>
<keyword evidence="9 15" id="KW-0863">Zinc-finger</keyword>
<dbReference type="PROSITE" id="PS00518">
    <property type="entry name" value="ZF_RING_1"/>
    <property type="match status" value="1"/>
</dbReference>
<feature type="region of interest" description="Disordered" evidence="16">
    <location>
        <begin position="306"/>
        <end position="333"/>
    </location>
</feature>
<evidence type="ECO:0000259" key="19">
    <source>
        <dbReference type="PROSITE" id="PS51873"/>
    </source>
</evidence>
<dbReference type="Pfam" id="PF13857">
    <property type="entry name" value="Ank_5"/>
    <property type="match status" value="1"/>
</dbReference>
<evidence type="ECO:0000256" key="16">
    <source>
        <dbReference type="SAM" id="MobiDB-lite"/>
    </source>
</evidence>
<evidence type="ECO:0000256" key="15">
    <source>
        <dbReference type="PROSITE-ProRule" id="PRU00175"/>
    </source>
</evidence>
<keyword evidence="21" id="KW-1185">Reference proteome</keyword>
<dbReference type="InterPro" id="IPR002110">
    <property type="entry name" value="Ankyrin_rpt"/>
</dbReference>
<feature type="region of interest" description="Disordered" evidence="16">
    <location>
        <begin position="652"/>
        <end position="672"/>
    </location>
</feature>
<dbReference type="OMA" id="LCEICCD"/>
<dbReference type="EC" id="2.3.2.31" evidence="4"/>
<comment type="caution">
    <text evidence="20">The sequence shown here is derived from an EMBL/GenBank/DDBJ whole genome shotgun (WGS) entry which is preliminary data.</text>
</comment>
<comment type="similarity">
    <text evidence="3">Belongs to the RBR family. Ariadne subfamily.</text>
</comment>
<evidence type="ECO:0000256" key="10">
    <source>
        <dbReference type="ARBA" id="ARBA00022786"/>
    </source>
</evidence>
<feature type="transmembrane region" description="Helical" evidence="17">
    <location>
        <begin position="1757"/>
        <end position="1774"/>
    </location>
</feature>
<evidence type="ECO:0000256" key="14">
    <source>
        <dbReference type="PROSITE-ProRule" id="PRU00023"/>
    </source>
</evidence>
<dbReference type="InterPro" id="IPR047564">
    <property type="entry name" value="Rcat_RBR_ANKIB1"/>
</dbReference>
<feature type="region of interest" description="Disordered" evidence="16">
    <location>
        <begin position="1430"/>
        <end position="1465"/>
    </location>
</feature>
<dbReference type="InterPro" id="IPR036770">
    <property type="entry name" value="Ankyrin_rpt-contain_sf"/>
</dbReference>
<dbReference type="Pfam" id="PF22191">
    <property type="entry name" value="IBR_1"/>
    <property type="match status" value="1"/>
</dbReference>
<evidence type="ECO:0000256" key="8">
    <source>
        <dbReference type="ARBA" id="ARBA00022737"/>
    </source>
</evidence>
<evidence type="ECO:0000256" key="13">
    <source>
        <dbReference type="ARBA" id="ARBA00023136"/>
    </source>
</evidence>
<dbReference type="PANTHER" id="PTHR13407:SF0">
    <property type="entry name" value="FI05221P"/>
    <property type="match status" value="1"/>
</dbReference>
<feature type="domain" description="RING-type" evidence="18">
    <location>
        <begin position="357"/>
        <end position="403"/>
    </location>
</feature>
<dbReference type="InterPro" id="IPR001841">
    <property type="entry name" value="Znf_RING"/>
</dbReference>
<reference evidence="20 21" key="1">
    <citation type="journal article" date="2018" name="Nat. Ecol. Evol.">
        <title>Genomic signatures of mitonuclear coevolution across populations of Tigriopus californicus.</title>
        <authorList>
            <person name="Barreto F.S."/>
            <person name="Watson E.T."/>
            <person name="Lima T.G."/>
            <person name="Willett C.S."/>
            <person name="Edmands S."/>
            <person name="Li W."/>
            <person name="Burton R.S."/>
        </authorList>
    </citation>
    <scope>NUCLEOTIDE SEQUENCE [LARGE SCALE GENOMIC DNA]</scope>
    <source>
        <strain evidence="20 21">San Diego</strain>
    </source>
</reference>
<name>A0A553P7V2_TIGCA</name>
<dbReference type="PROSITE" id="PS50088">
    <property type="entry name" value="ANK_REPEAT"/>
    <property type="match status" value="1"/>
</dbReference>
<dbReference type="SMART" id="SM00184">
    <property type="entry name" value="RING"/>
    <property type="match status" value="3"/>
</dbReference>
<feature type="domain" description="RING-type" evidence="18">
    <location>
        <begin position="1809"/>
        <end position="1859"/>
    </location>
</feature>
<feature type="region of interest" description="Disordered" evidence="16">
    <location>
        <begin position="1505"/>
        <end position="1552"/>
    </location>
</feature>
<feature type="transmembrane region" description="Helical" evidence="17">
    <location>
        <begin position="1662"/>
        <end position="1678"/>
    </location>
</feature>
<feature type="compositionally biased region" description="Polar residues" evidence="16">
    <location>
        <begin position="1208"/>
        <end position="1222"/>
    </location>
</feature>
<feature type="domain" description="RING-type" evidence="19">
    <location>
        <begin position="353"/>
        <end position="590"/>
    </location>
</feature>
<keyword evidence="11" id="KW-0862">Zinc</keyword>
<keyword evidence="13 17" id="KW-0472">Membrane</keyword>
<dbReference type="CDD" id="cd16475">
    <property type="entry name" value="RING-H2_RNF121-like"/>
    <property type="match status" value="1"/>
</dbReference>
<dbReference type="Gene3D" id="1.20.120.1750">
    <property type="match status" value="1"/>
</dbReference>
<keyword evidence="8" id="KW-0677">Repeat</keyword>
<feature type="repeat" description="ANK" evidence="14">
    <location>
        <begin position="133"/>
        <end position="165"/>
    </location>
</feature>
<feature type="transmembrane region" description="Helical" evidence="17">
    <location>
        <begin position="1684"/>
        <end position="1702"/>
    </location>
</feature>
<evidence type="ECO:0000256" key="1">
    <source>
        <dbReference type="ARBA" id="ARBA00001798"/>
    </source>
</evidence>
<dbReference type="Proteomes" id="UP000318571">
    <property type="component" value="Chromosome 3"/>
</dbReference>
<dbReference type="InterPro" id="IPR013083">
    <property type="entry name" value="Znf_RING/FYVE/PHD"/>
</dbReference>
<keyword evidence="7" id="KW-0479">Metal-binding</keyword>
<feature type="transmembrane region" description="Helical" evidence="17">
    <location>
        <begin position="1723"/>
        <end position="1751"/>
    </location>
</feature>
<evidence type="ECO:0000259" key="18">
    <source>
        <dbReference type="PROSITE" id="PS50089"/>
    </source>
</evidence>
<feature type="compositionally biased region" description="Basic and acidic residues" evidence="16">
    <location>
        <begin position="652"/>
        <end position="669"/>
    </location>
</feature>
<dbReference type="PANTHER" id="PTHR13407">
    <property type="entry name" value="RNF121 PROTEIN"/>
    <property type="match status" value="1"/>
</dbReference>
<dbReference type="GO" id="GO:0008270">
    <property type="term" value="F:zinc ion binding"/>
    <property type="evidence" value="ECO:0007669"/>
    <property type="project" value="UniProtKB-KW"/>
</dbReference>
<feature type="compositionally biased region" description="Basic and acidic residues" evidence="16">
    <location>
        <begin position="1046"/>
        <end position="1063"/>
    </location>
</feature>
<accession>A0A553P7V2</accession>
<evidence type="ECO:0000313" key="20">
    <source>
        <dbReference type="EMBL" id="TRY73747.1"/>
    </source>
</evidence>
<feature type="compositionally biased region" description="Basic and acidic residues" evidence="16">
    <location>
        <begin position="1152"/>
        <end position="1163"/>
    </location>
</feature>
<dbReference type="PROSITE" id="PS50089">
    <property type="entry name" value="ZF_RING_2"/>
    <property type="match status" value="2"/>
</dbReference>
<evidence type="ECO:0000256" key="3">
    <source>
        <dbReference type="ARBA" id="ARBA00005884"/>
    </source>
</evidence>
<evidence type="ECO:0000256" key="4">
    <source>
        <dbReference type="ARBA" id="ARBA00012251"/>
    </source>
</evidence>
<keyword evidence="14" id="KW-0040">ANK repeat</keyword>
<evidence type="ECO:0000256" key="9">
    <source>
        <dbReference type="ARBA" id="ARBA00022771"/>
    </source>
</evidence>
<evidence type="ECO:0000256" key="17">
    <source>
        <dbReference type="SAM" id="Phobius"/>
    </source>
</evidence>
<feature type="compositionally biased region" description="Polar residues" evidence="16">
    <location>
        <begin position="1089"/>
        <end position="1099"/>
    </location>
</feature>
<dbReference type="SMART" id="SM00248">
    <property type="entry name" value="ANK"/>
    <property type="match status" value="3"/>
</dbReference>
<evidence type="ECO:0000256" key="12">
    <source>
        <dbReference type="ARBA" id="ARBA00022989"/>
    </source>
</evidence>
<keyword evidence="12 17" id="KW-1133">Transmembrane helix</keyword>
<dbReference type="Gene3D" id="1.25.40.20">
    <property type="entry name" value="Ankyrin repeat-containing domain"/>
    <property type="match status" value="1"/>
</dbReference>